<feature type="repeat" description="WD" evidence="6">
    <location>
        <begin position="91"/>
        <end position="131"/>
    </location>
</feature>
<dbReference type="InterPro" id="IPR036322">
    <property type="entry name" value="WD40_repeat_dom_sf"/>
</dbReference>
<evidence type="ECO:0000256" key="4">
    <source>
        <dbReference type="ARBA" id="ARBA00039238"/>
    </source>
</evidence>
<dbReference type="PROSITE" id="PS50082">
    <property type="entry name" value="WD_REPEATS_2"/>
    <property type="match status" value="1"/>
</dbReference>
<dbReference type="Proteomes" id="UP000076727">
    <property type="component" value="Unassembled WGS sequence"/>
</dbReference>
<evidence type="ECO:0000313" key="9">
    <source>
        <dbReference type="Proteomes" id="UP000076727"/>
    </source>
</evidence>
<dbReference type="OrthoDB" id="2288928at2759"/>
<dbReference type="PANTHER" id="PTHR44019">
    <property type="entry name" value="WD REPEAT-CONTAINING PROTEIN 55"/>
    <property type="match status" value="1"/>
</dbReference>
<dbReference type="PANTHER" id="PTHR44019:SF20">
    <property type="entry name" value="WD REPEAT-CONTAINING PROTEIN 55"/>
    <property type="match status" value="1"/>
</dbReference>
<dbReference type="AlphaFoldDB" id="A0A165LF22"/>
<feature type="compositionally biased region" description="Basic and acidic residues" evidence="7">
    <location>
        <begin position="324"/>
        <end position="334"/>
    </location>
</feature>
<evidence type="ECO:0000256" key="5">
    <source>
        <dbReference type="ARBA" id="ARBA00039514"/>
    </source>
</evidence>
<proteinExistence type="inferred from homology"/>
<organism evidence="8 9">
    <name type="scientific">Daedalea quercina L-15889</name>
    <dbReference type="NCBI Taxonomy" id="1314783"/>
    <lineage>
        <taxon>Eukaryota</taxon>
        <taxon>Fungi</taxon>
        <taxon>Dikarya</taxon>
        <taxon>Basidiomycota</taxon>
        <taxon>Agaricomycotina</taxon>
        <taxon>Agaricomycetes</taxon>
        <taxon>Polyporales</taxon>
        <taxon>Fomitopsis</taxon>
    </lineage>
</organism>
<evidence type="ECO:0000256" key="1">
    <source>
        <dbReference type="ARBA" id="ARBA00007625"/>
    </source>
</evidence>
<accession>A0A165LF22</accession>
<dbReference type="InterPro" id="IPR015943">
    <property type="entry name" value="WD40/YVTN_repeat-like_dom_sf"/>
</dbReference>
<evidence type="ECO:0000313" key="8">
    <source>
        <dbReference type="EMBL" id="KZT64333.1"/>
    </source>
</evidence>
<sequence length="422" mass="45908">MPDISVGTQIFDLIFHPSSSVVYLGLLTGHIKAFSYDDEGGHDVEFTVRPSKRSCRALAISEDGNRVWAAGKAKAMYTVDTGTGRIVDTWSNAHDTAINRLKSLTPTLLASGDDDGVIKLWDPRNANSIRTYTHHFDFISDFLWLGDRKQLVSTSGDGTLSVIDVRSKKSEPIAQSEDQEDELLSIVPIKGGQKFAVGTQLGILSIFNRRSGWGDCVDRIPGHPHSIDTLASLPTTFSPSETTILTGSSDGLLRAVQLFPTKLLGVVADHGDFPIERIVVDRGGEGRWVGSAGHEEVLKLTDLQEIFGGDEEEEEEEEEDGSGDEEKAKTHAGEEDSEGEDSEAEGESSGKEEGPGLPPVSPRKRPTPEEEAQPVADADSSGDEGIVERKRKRKKEKDPLKASKRTKGRNEVVAEPSFFADL</sequence>
<evidence type="ECO:0000256" key="3">
    <source>
        <dbReference type="ARBA" id="ARBA00022737"/>
    </source>
</evidence>
<reference evidence="8 9" key="1">
    <citation type="journal article" date="2016" name="Mol. Biol. Evol.">
        <title>Comparative Genomics of Early-Diverging Mushroom-Forming Fungi Provides Insights into the Origins of Lignocellulose Decay Capabilities.</title>
        <authorList>
            <person name="Nagy L.G."/>
            <person name="Riley R."/>
            <person name="Tritt A."/>
            <person name="Adam C."/>
            <person name="Daum C."/>
            <person name="Floudas D."/>
            <person name="Sun H."/>
            <person name="Yadav J.S."/>
            <person name="Pangilinan J."/>
            <person name="Larsson K.H."/>
            <person name="Matsuura K."/>
            <person name="Barry K."/>
            <person name="Labutti K."/>
            <person name="Kuo R."/>
            <person name="Ohm R.A."/>
            <person name="Bhattacharya S.S."/>
            <person name="Shirouzu T."/>
            <person name="Yoshinaga Y."/>
            <person name="Martin F.M."/>
            <person name="Grigoriev I.V."/>
            <person name="Hibbett D.S."/>
        </authorList>
    </citation>
    <scope>NUCLEOTIDE SEQUENCE [LARGE SCALE GENOMIC DNA]</scope>
    <source>
        <strain evidence="8 9">L-15889</strain>
    </source>
</reference>
<name>A0A165LF22_9APHY</name>
<evidence type="ECO:0000256" key="7">
    <source>
        <dbReference type="SAM" id="MobiDB-lite"/>
    </source>
</evidence>
<dbReference type="SMART" id="SM00320">
    <property type="entry name" value="WD40"/>
    <property type="match status" value="6"/>
</dbReference>
<dbReference type="EMBL" id="KV429132">
    <property type="protein sequence ID" value="KZT64333.1"/>
    <property type="molecule type" value="Genomic_DNA"/>
</dbReference>
<dbReference type="Gene3D" id="2.130.10.10">
    <property type="entry name" value="YVTN repeat-like/Quinoprotein amine dehydrogenase"/>
    <property type="match status" value="2"/>
</dbReference>
<dbReference type="InterPro" id="IPR050505">
    <property type="entry name" value="WDR55/POC1"/>
</dbReference>
<gene>
    <name evidence="8" type="ORF">DAEQUDRAFT_769796</name>
</gene>
<comment type="similarity">
    <text evidence="1">Belongs to the WD repeat WDR55 family.</text>
</comment>
<dbReference type="Pfam" id="PF24796">
    <property type="entry name" value="WDR55"/>
    <property type="match status" value="1"/>
</dbReference>
<dbReference type="STRING" id="1314783.A0A165LF22"/>
<keyword evidence="3" id="KW-0677">Repeat</keyword>
<feature type="region of interest" description="Disordered" evidence="7">
    <location>
        <begin position="299"/>
        <end position="422"/>
    </location>
</feature>
<keyword evidence="2 6" id="KW-0853">WD repeat</keyword>
<feature type="compositionally biased region" description="Acidic residues" evidence="7">
    <location>
        <begin position="308"/>
        <end position="323"/>
    </location>
</feature>
<protein>
    <recommendedName>
        <fullName evidence="4">WD repeat-containing protein JIP5</fullName>
    </recommendedName>
    <alternativeName>
        <fullName evidence="5">WD repeat-containing protein jip5</fullName>
    </alternativeName>
</protein>
<evidence type="ECO:0000256" key="6">
    <source>
        <dbReference type="PROSITE-ProRule" id="PRU00221"/>
    </source>
</evidence>
<dbReference type="InterPro" id="IPR001680">
    <property type="entry name" value="WD40_rpt"/>
</dbReference>
<evidence type="ECO:0000256" key="2">
    <source>
        <dbReference type="ARBA" id="ARBA00022574"/>
    </source>
</evidence>
<feature type="compositionally biased region" description="Acidic residues" evidence="7">
    <location>
        <begin position="335"/>
        <end position="346"/>
    </location>
</feature>
<keyword evidence="9" id="KW-1185">Reference proteome</keyword>
<dbReference type="SUPFAM" id="SSF50978">
    <property type="entry name" value="WD40 repeat-like"/>
    <property type="match status" value="1"/>
</dbReference>